<dbReference type="Pfam" id="PF13966">
    <property type="entry name" value="zf-RVT"/>
    <property type="match status" value="1"/>
</dbReference>
<dbReference type="Proteomes" id="UP000236291">
    <property type="component" value="Unassembled WGS sequence"/>
</dbReference>
<name>A0A2K3MSY3_TRIPR</name>
<reference evidence="2 3" key="2">
    <citation type="journal article" date="2017" name="Front. Plant Sci.">
        <title>Gene Classification and Mining of Molecular Markers Useful in Red Clover (Trifolium pratense) Breeding.</title>
        <authorList>
            <person name="Istvanek J."/>
            <person name="Dluhosova J."/>
            <person name="Dluhos P."/>
            <person name="Patkova L."/>
            <person name="Nedelnik J."/>
            <person name="Repkova J."/>
        </authorList>
    </citation>
    <scope>NUCLEOTIDE SEQUENCE [LARGE SCALE GENOMIC DNA]</scope>
    <source>
        <strain evidence="3">cv. Tatra</strain>
        <tissue evidence="2">Young leaves</tissue>
    </source>
</reference>
<accession>A0A2K3MSY3</accession>
<evidence type="ECO:0000313" key="3">
    <source>
        <dbReference type="Proteomes" id="UP000236291"/>
    </source>
</evidence>
<feature type="domain" description="Reverse transcriptase zinc-binding" evidence="1">
    <location>
        <begin position="195"/>
        <end position="265"/>
    </location>
</feature>
<evidence type="ECO:0000313" key="2">
    <source>
        <dbReference type="EMBL" id="PNX93930.1"/>
    </source>
</evidence>
<dbReference type="STRING" id="57577.A0A2K3MSY3"/>
<proteinExistence type="predicted"/>
<reference evidence="2 3" key="1">
    <citation type="journal article" date="2014" name="Am. J. Bot.">
        <title>Genome assembly and annotation for red clover (Trifolium pratense; Fabaceae).</title>
        <authorList>
            <person name="Istvanek J."/>
            <person name="Jaros M."/>
            <person name="Krenek A."/>
            <person name="Repkova J."/>
        </authorList>
    </citation>
    <scope>NUCLEOTIDE SEQUENCE [LARGE SCALE GENOMIC DNA]</scope>
    <source>
        <strain evidence="3">cv. Tatra</strain>
        <tissue evidence="2">Young leaves</tissue>
    </source>
</reference>
<protein>
    <submittedName>
        <fullName evidence="2">Retrotransposon-related protein</fullName>
    </submittedName>
</protein>
<gene>
    <name evidence="2" type="ORF">L195_g017094</name>
</gene>
<comment type="caution">
    <text evidence="2">The sequence shown here is derived from an EMBL/GenBank/DDBJ whole genome shotgun (WGS) entry which is preliminary data.</text>
</comment>
<evidence type="ECO:0000259" key="1">
    <source>
        <dbReference type="Pfam" id="PF13966"/>
    </source>
</evidence>
<sequence length="266" mass="31555">MVFEKIYQWGNEKYGNVPRQTQELKDTTPTKGDLEQIKKLEYKLDDLIKHEEEWWVQRAKANWLAHGDKYLKYFHFKASQRKRKNKFVLTRVTLRGASNNLVGLFKKVRVEKLAMATTLVFGMTIVITTQPDIRWNNILIDQVFLPFESNIIKQIPLLQEPNDDQLVWPYTKEGVYTGYNVLKHWQDSTTTSTATNSYNPIWKRIWTLPTIPRHKAHLWRIYQQALPVRSVLNKRGIQCIILSPRCLRKEETINHVFMECHKAEKM</sequence>
<dbReference type="InterPro" id="IPR026960">
    <property type="entry name" value="RVT-Znf"/>
</dbReference>
<dbReference type="EMBL" id="ASHM01011971">
    <property type="protein sequence ID" value="PNX93930.1"/>
    <property type="molecule type" value="Genomic_DNA"/>
</dbReference>
<dbReference type="AlphaFoldDB" id="A0A2K3MSY3"/>
<organism evidence="2 3">
    <name type="scientific">Trifolium pratense</name>
    <name type="common">Red clover</name>
    <dbReference type="NCBI Taxonomy" id="57577"/>
    <lineage>
        <taxon>Eukaryota</taxon>
        <taxon>Viridiplantae</taxon>
        <taxon>Streptophyta</taxon>
        <taxon>Embryophyta</taxon>
        <taxon>Tracheophyta</taxon>
        <taxon>Spermatophyta</taxon>
        <taxon>Magnoliopsida</taxon>
        <taxon>eudicotyledons</taxon>
        <taxon>Gunneridae</taxon>
        <taxon>Pentapetalae</taxon>
        <taxon>rosids</taxon>
        <taxon>fabids</taxon>
        <taxon>Fabales</taxon>
        <taxon>Fabaceae</taxon>
        <taxon>Papilionoideae</taxon>
        <taxon>50 kb inversion clade</taxon>
        <taxon>NPAAA clade</taxon>
        <taxon>Hologalegina</taxon>
        <taxon>IRL clade</taxon>
        <taxon>Trifolieae</taxon>
        <taxon>Trifolium</taxon>
    </lineage>
</organism>